<dbReference type="AlphaFoldDB" id="A0AA40DPR3"/>
<name>A0AA40DPR3_9PEZI</name>
<reference evidence="1" key="1">
    <citation type="submission" date="2023-06" db="EMBL/GenBank/DDBJ databases">
        <title>Genome-scale phylogeny and comparative genomics of the fungal order Sordariales.</title>
        <authorList>
            <consortium name="Lawrence Berkeley National Laboratory"/>
            <person name="Hensen N."/>
            <person name="Bonometti L."/>
            <person name="Westerberg I."/>
            <person name="Brannstrom I.O."/>
            <person name="Guillou S."/>
            <person name="Cros-Aarteil S."/>
            <person name="Calhoun S."/>
            <person name="Haridas S."/>
            <person name="Kuo A."/>
            <person name="Mondo S."/>
            <person name="Pangilinan J."/>
            <person name="Riley R."/>
            <person name="Labutti K."/>
            <person name="Andreopoulos B."/>
            <person name="Lipzen A."/>
            <person name="Chen C."/>
            <person name="Yanf M."/>
            <person name="Daum C."/>
            <person name="Ng V."/>
            <person name="Clum A."/>
            <person name="Steindorff A."/>
            <person name="Ohm R."/>
            <person name="Martin F."/>
            <person name="Silar P."/>
            <person name="Natvig D."/>
            <person name="Lalanne C."/>
            <person name="Gautier V."/>
            <person name="Ament-Velasquez S.L."/>
            <person name="Kruys A."/>
            <person name="Hutchinson M.I."/>
            <person name="Powell A.J."/>
            <person name="Barry K."/>
            <person name="Miller A.N."/>
            <person name="Grigoriev I.V."/>
            <person name="Debuchy R."/>
            <person name="Gladieux P."/>
            <person name="Thoren M.H."/>
            <person name="Johannesson H."/>
        </authorList>
    </citation>
    <scope>NUCLEOTIDE SEQUENCE</scope>
    <source>
        <strain evidence="1">SMH4607-1</strain>
    </source>
</reference>
<organism evidence="1 2">
    <name type="scientific">Lasiosphaeris hirsuta</name>
    <dbReference type="NCBI Taxonomy" id="260670"/>
    <lineage>
        <taxon>Eukaryota</taxon>
        <taxon>Fungi</taxon>
        <taxon>Dikarya</taxon>
        <taxon>Ascomycota</taxon>
        <taxon>Pezizomycotina</taxon>
        <taxon>Sordariomycetes</taxon>
        <taxon>Sordariomycetidae</taxon>
        <taxon>Sordariales</taxon>
        <taxon>Lasiosphaeriaceae</taxon>
        <taxon>Lasiosphaeris</taxon>
    </lineage>
</organism>
<accession>A0AA40DPR3</accession>
<dbReference type="Proteomes" id="UP001172102">
    <property type="component" value="Unassembled WGS sequence"/>
</dbReference>
<comment type="caution">
    <text evidence="1">The sequence shown here is derived from an EMBL/GenBank/DDBJ whole genome shotgun (WGS) entry which is preliminary data.</text>
</comment>
<evidence type="ECO:0000313" key="2">
    <source>
        <dbReference type="Proteomes" id="UP001172102"/>
    </source>
</evidence>
<sequence>MRFLHTPAKVRLFKSLQIRTLDVYTEFEGPLPRKVDHQIYNTSAELVPKYAFVDDEEPEIYFRWEGNVMGHRYNFLSHRRGSPRTHLQGFQGAVLGLLFQGGYRLASVTRSGGLMTKDETMAESSIQFWSDRKHNHNSSLAEMAILGRRPRDLTHDALDKFKNSLPCPRIFIYSKSPQRVIYMLFVDDRVEMKKSSSLFNIQGSELSVQIAANRNISERFRIRKIHNEVFPGIPLDMEGLHYRDQDLPGFKDVKSLTLGFHSKECLTQFEKKFEQLQGVWYQELEPYRHLRDGLKSPRVEVITKAEKSS</sequence>
<evidence type="ECO:0000313" key="1">
    <source>
        <dbReference type="EMBL" id="KAK0708712.1"/>
    </source>
</evidence>
<keyword evidence="2" id="KW-1185">Reference proteome</keyword>
<dbReference type="EMBL" id="JAUKUA010000006">
    <property type="protein sequence ID" value="KAK0708712.1"/>
    <property type="molecule type" value="Genomic_DNA"/>
</dbReference>
<gene>
    <name evidence="1" type="ORF">B0H67DRAFT_346809</name>
</gene>
<proteinExistence type="predicted"/>
<protein>
    <submittedName>
        <fullName evidence="1">Uncharacterized protein</fullName>
    </submittedName>
</protein>